<proteinExistence type="predicted"/>
<comment type="caution">
    <text evidence="1">The sequence shown here is derived from an EMBL/GenBank/DDBJ whole genome shotgun (WGS) entry which is preliminary data.</text>
</comment>
<dbReference type="Proteomes" id="UP001595685">
    <property type="component" value="Unassembled WGS sequence"/>
</dbReference>
<dbReference type="GO" id="GO:0016757">
    <property type="term" value="F:glycosyltransferase activity"/>
    <property type="evidence" value="ECO:0007669"/>
    <property type="project" value="UniProtKB-KW"/>
</dbReference>
<dbReference type="RefSeq" id="WP_340294894.1">
    <property type="nucleotide sequence ID" value="NZ_JBBEOI010000189.1"/>
</dbReference>
<dbReference type="Gene3D" id="3.40.50.2000">
    <property type="entry name" value="Glycogen Phosphorylase B"/>
    <property type="match status" value="1"/>
</dbReference>
<dbReference type="Pfam" id="PF13692">
    <property type="entry name" value="Glyco_trans_1_4"/>
    <property type="match status" value="1"/>
</dbReference>
<evidence type="ECO:0000313" key="2">
    <source>
        <dbReference type="Proteomes" id="UP001595685"/>
    </source>
</evidence>
<dbReference type="PANTHER" id="PTHR12526:SF600">
    <property type="entry name" value="GLYCOSYL TRANSFERASE GROUP 1"/>
    <property type="match status" value="1"/>
</dbReference>
<gene>
    <name evidence="1" type="ORF">ACFOLH_00525</name>
</gene>
<protein>
    <submittedName>
        <fullName evidence="1">Glycosyltransferase</fullName>
        <ecNumber evidence="1">2.4.-.-</ecNumber>
    </submittedName>
</protein>
<sequence>MHSVVVAKFVPWPPNSGDKRRTLGVVRALRAHGEVTVCAYAGQDEDVAGLEAEGVRVVAVPRGGPLPARLVDLALGLLRGQSLTSARFYSRALDAAVRDATARRADALVVEHVQLVPLARRSSAATTVLDMHNVESSLTDRYARSQRGVRRLVLAVEARLLRRLERRASASAGVVALASAGDADRLRDLVGSGARGADGRPVVDRLVVVPNAWDEPTPLPQATGPVVCFVALLSWAPNVDAAVWFAEQVWPLVRAERPDATLLLVGRNPAPAVRELAGPGLEVTGTVPDLTPSYARSALAVAPLRSGGGSRLKILEALAHARPVVSTTVGVEGLEDLVGRGVVVADEPAAMARELVDLLADPARRARLGEAGAAAVGDDHSWAAATRPLVQRISDDLGAQT</sequence>
<dbReference type="EMBL" id="JBHRWW010000001">
    <property type="protein sequence ID" value="MFC3686821.1"/>
    <property type="molecule type" value="Genomic_DNA"/>
</dbReference>
<dbReference type="CDD" id="cd03801">
    <property type="entry name" value="GT4_PimA-like"/>
    <property type="match status" value="1"/>
</dbReference>
<dbReference type="PANTHER" id="PTHR12526">
    <property type="entry name" value="GLYCOSYLTRANSFERASE"/>
    <property type="match status" value="1"/>
</dbReference>
<keyword evidence="1" id="KW-0808">Transferase</keyword>
<dbReference type="EC" id="2.4.-.-" evidence="1"/>
<name>A0ABV7WE25_9MICO</name>
<keyword evidence="2" id="KW-1185">Reference proteome</keyword>
<evidence type="ECO:0000313" key="1">
    <source>
        <dbReference type="EMBL" id="MFC3686821.1"/>
    </source>
</evidence>
<reference evidence="2" key="1">
    <citation type="journal article" date="2019" name="Int. J. Syst. Evol. Microbiol.">
        <title>The Global Catalogue of Microorganisms (GCM) 10K type strain sequencing project: providing services to taxonomists for standard genome sequencing and annotation.</title>
        <authorList>
            <consortium name="The Broad Institute Genomics Platform"/>
            <consortium name="The Broad Institute Genome Sequencing Center for Infectious Disease"/>
            <person name="Wu L."/>
            <person name="Ma J."/>
        </authorList>
    </citation>
    <scope>NUCLEOTIDE SEQUENCE [LARGE SCALE GENOMIC DNA]</scope>
    <source>
        <strain evidence="2">NCAIM B.02333</strain>
    </source>
</reference>
<keyword evidence="1" id="KW-0328">Glycosyltransferase</keyword>
<dbReference type="SUPFAM" id="SSF53756">
    <property type="entry name" value="UDP-Glycosyltransferase/glycogen phosphorylase"/>
    <property type="match status" value="1"/>
</dbReference>
<organism evidence="1 2">
    <name type="scientific">Aquipuribacter hungaricus</name>
    <dbReference type="NCBI Taxonomy" id="545624"/>
    <lineage>
        <taxon>Bacteria</taxon>
        <taxon>Bacillati</taxon>
        <taxon>Actinomycetota</taxon>
        <taxon>Actinomycetes</taxon>
        <taxon>Micrococcales</taxon>
        <taxon>Intrasporangiaceae</taxon>
        <taxon>Aquipuribacter</taxon>
    </lineage>
</organism>
<accession>A0ABV7WE25</accession>